<dbReference type="Proteomes" id="UP000034302">
    <property type="component" value="Unassembled WGS sequence"/>
</dbReference>
<dbReference type="InterPro" id="IPR036101">
    <property type="entry name" value="CarD-like/TRCF_RID_sf"/>
</dbReference>
<feature type="domain" description="Helicase ATP-binding" evidence="9">
    <location>
        <begin position="427"/>
        <end position="588"/>
    </location>
</feature>
<dbReference type="InterPro" id="IPR027417">
    <property type="entry name" value="P-loop_NTPase"/>
</dbReference>
<evidence type="ECO:0000313" key="12">
    <source>
        <dbReference type="Proteomes" id="UP000034302"/>
    </source>
</evidence>
<dbReference type="EC" id="3.6.4.-" evidence="11"/>
<keyword evidence="6" id="KW-0067">ATP-binding</keyword>
<keyword evidence="7" id="KW-0238">DNA-binding</keyword>
<evidence type="ECO:0000256" key="4">
    <source>
        <dbReference type="ARBA" id="ARBA00022801"/>
    </source>
</evidence>
<dbReference type="PROSITE" id="PS51194">
    <property type="entry name" value="HELICASE_CTER"/>
    <property type="match status" value="1"/>
</dbReference>
<reference evidence="11 12" key="1">
    <citation type="journal article" date="2015" name="Nature">
        <title>rRNA introns, odd ribosomes, and small enigmatic genomes across a large radiation of phyla.</title>
        <authorList>
            <person name="Brown C.T."/>
            <person name="Hug L.A."/>
            <person name="Thomas B.C."/>
            <person name="Sharon I."/>
            <person name="Castelle C.J."/>
            <person name="Singh A."/>
            <person name="Wilkins M.J."/>
            <person name="Williams K.H."/>
            <person name="Banfield J.F."/>
        </authorList>
    </citation>
    <scope>NUCLEOTIDE SEQUENCE [LARGE SCALE GENOMIC DNA]</scope>
</reference>
<dbReference type="InterPro" id="IPR047112">
    <property type="entry name" value="RecG/Mfd"/>
</dbReference>
<dbReference type="Pfam" id="PF00271">
    <property type="entry name" value="Helicase_C"/>
    <property type="match status" value="1"/>
</dbReference>
<comment type="caution">
    <text evidence="11">The sequence shown here is derived from an EMBL/GenBank/DDBJ whole genome shotgun (WGS) entry which is preliminary data.</text>
</comment>
<dbReference type="GO" id="GO:0016787">
    <property type="term" value="F:hydrolase activity"/>
    <property type="evidence" value="ECO:0007669"/>
    <property type="project" value="UniProtKB-KW"/>
</dbReference>
<keyword evidence="3" id="KW-0227">DNA damage</keyword>
<keyword evidence="5 11" id="KW-0347">Helicase</keyword>
<evidence type="ECO:0000256" key="6">
    <source>
        <dbReference type="ARBA" id="ARBA00022840"/>
    </source>
</evidence>
<dbReference type="GO" id="GO:0006281">
    <property type="term" value="P:DNA repair"/>
    <property type="evidence" value="ECO:0007669"/>
    <property type="project" value="UniProtKB-KW"/>
</dbReference>
<dbReference type="AlphaFoldDB" id="A0A0F9ZKI2"/>
<keyword evidence="1" id="KW-0963">Cytoplasm</keyword>
<dbReference type="EMBL" id="LBOV01000001">
    <property type="protein sequence ID" value="KKP44703.1"/>
    <property type="molecule type" value="Genomic_DNA"/>
</dbReference>
<dbReference type="Gene3D" id="2.40.10.170">
    <property type="match status" value="1"/>
</dbReference>
<dbReference type="SMART" id="SM00487">
    <property type="entry name" value="DEXDc"/>
    <property type="match status" value="1"/>
</dbReference>
<sequence length="802" mass="91057">MIELACVMKDFTEDFKNKYILPKLEQNTCISIGKQYEEFLAEVLGSKLKRGVCITSNDNEQEPQYRVLSVDDIWDINQYMNLGYIRVERVWNSGELSILGDTVIIWPYSSKEILRIILFGNTIESIEIVDAQSRKKIKEIYSTKIFSNEQGVVIANGSEKDMLVLRNTPNIFLTEGSIDMGIRSLPNLHISDISKSSNNILRDYKSRGYTIWYLTNDIFKYESEGPFAKYIDEIYERENVVENSLKNGFVYESGKLIVLTDREYLGEVELAYSVKDKNIDPSSLDLLKKITPGDFVVHEDHGIGKFLGLIDKNDNQYIEIAYAGNDRLYVPLYSSKKVMKYIGSGKNKPTLTGLNSGVWKRISSRAKEDVEKIAKELLQIYALREISKSKRVIDSPSKLEQYWEFVNDFEFSDTEDQYIASQKIAQDLSRDIPMDRLLVGDVGFGKTEIAMRATFAVVNSGMQVAVLAPTTVLANQHMRVFKKRFSKYPFNIQVISRLQSTSQRSKIEEDVSNGKIDILIGTHALLSKSINFKNLGLLVVDEEQKFGVKQKESLKSNRVDTHVLSMTATPIPRTLNMSLMGIRDISVLAIPPLGRRDILNEFSKFSFEKVKDCILRELKRGGQVYYLHNRVESIYTLGDRLKELIPDMRMEVAHGRLSGNRLIEVMDRFVNGDIDVLLCTTIIENGLDISNANTLIIDDVNRLGLSQMYQIRGRVGRGQRQAYACFFFEDLRGDATLRLEALRESEALGSGFVLSNRDLEIRGAGDILGKKQSGTINSIGYGLYTQLLYDAVEVLKGSHINT</sequence>
<evidence type="ECO:0000313" key="11">
    <source>
        <dbReference type="EMBL" id="KKP44703.1"/>
    </source>
</evidence>
<evidence type="ECO:0000256" key="3">
    <source>
        <dbReference type="ARBA" id="ARBA00022763"/>
    </source>
</evidence>
<dbReference type="InterPro" id="IPR001650">
    <property type="entry name" value="Helicase_C-like"/>
</dbReference>
<dbReference type="GO" id="GO:0005524">
    <property type="term" value="F:ATP binding"/>
    <property type="evidence" value="ECO:0007669"/>
    <property type="project" value="UniProtKB-KW"/>
</dbReference>
<organism evidence="11 12">
    <name type="scientific">candidate division WS6 bacterium GW2011_GWC1_33_20</name>
    <dbReference type="NCBI Taxonomy" id="1619089"/>
    <lineage>
        <taxon>Bacteria</taxon>
        <taxon>Candidatus Dojkabacteria</taxon>
    </lineage>
</organism>
<evidence type="ECO:0000259" key="10">
    <source>
        <dbReference type="PROSITE" id="PS51194"/>
    </source>
</evidence>
<dbReference type="InterPro" id="IPR011545">
    <property type="entry name" value="DEAD/DEAH_box_helicase_dom"/>
</dbReference>
<dbReference type="SMART" id="SM00490">
    <property type="entry name" value="HELICc"/>
    <property type="match status" value="1"/>
</dbReference>
<dbReference type="PANTHER" id="PTHR47964">
    <property type="entry name" value="ATP-DEPENDENT DNA HELICASE HOMOLOG RECG, CHLOROPLASTIC"/>
    <property type="match status" value="1"/>
</dbReference>
<proteinExistence type="predicted"/>
<feature type="domain" description="Helicase C-terminal" evidence="10">
    <location>
        <begin position="609"/>
        <end position="760"/>
    </location>
</feature>
<dbReference type="PANTHER" id="PTHR47964:SF1">
    <property type="entry name" value="ATP-DEPENDENT DNA HELICASE HOMOLOG RECG, CHLOROPLASTIC"/>
    <property type="match status" value="1"/>
</dbReference>
<dbReference type="GO" id="GO:0003678">
    <property type="term" value="F:DNA helicase activity"/>
    <property type="evidence" value="ECO:0007669"/>
    <property type="project" value="TreeGrafter"/>
</dbReference>
<dbReference type="SUPFAM" id="SSF141259">
    <property type="entry name" value="CarD-like"/>
    <property type="match status" value="1"/>
</dbReference>
<dbReference type="CDD" id="cd17991">
    <property type="entry name" value="DEXHc_TRCF"/>
    <property type="match status" value="1"/>
</dbReference>
<keyword evidence="8" id="KW-0234">DNA repair</keyword>
<dbReference type="PATRIC" id="fig|1619089.3.peg.49"/>
<evidence type="ECO:0000256" key="8">
    <source>
        <dbReference type="ARBA" id="ARBA00023204"/>
    </source>
</evidence>
<evidence type="ECO:0000256" key="5">
    <source>
        <dbReference type="ARBA" id="ARBA00022806"/>
    </source>
</evidence>
<dbReference type="InterPro" id="IPR041471">
    <property type="entry name" value="UvrB_inter"/>
</dbReference>
<dbReference type="InterPro" id="IPR014001">
    <property type="entry name" value="Helicase_ATP-bd"/>
</dbReference>
<keyword evidence="2" id="KW-0547">Nucleotide-binding</keyword>
<gene>
    <name evidence="11" type="ORF">UR34_C0001G0049</name>
</gene>
<evidence type="ECO:0000259" key="9">
    <source>
        <dbReference type="PROSITE" id="PS51192"/>
    </source>
</evidence>
<dbReference type="Pfam" id="PF02559">
    <property type="entry name" value="CarD_TRCF_RID"/>
    <property type="match status" value="1"/>
</dbReference>
<evidence type="ECO:0000256" key="1">
    <source>
        <dbReference type="ARBA" id="ARBA00022490"/>
    </source>
</evidence>
<dbReference type="Pfam" id="PF17757">
    <property type="entry name" value="UvrB_inter"/>
    <property type="match status" value="1"/>
</dbReference>
<accession>A0A0F9ZKI2</accession>
<name>A0A0F9ZKI2_9BACT</name>
<dbReference type="Gene3D" id="3.40.50.300">
    <property type="entry name" value="P-loop containing nucleotide triphosphate hydrolases"/>
    <property type="match status" value="2"/>
</dbReference>
<evidence type="ECO:0000256" key="2">
    <source>
        <dbReference type="ARBA" id="ARBA00022741"/>
    </source>
</evidence>
<dbReference type="GO" id="GO:0003677">
    <property type="term" value="F:DNA binding"/>
    <property type="evidence" value="ECO:0007669"/>
    <property type="project" value="UniProtKB-KW"/>
</dbReference>
<dbReference type="InterPro" id="IPR003711">
    <property type="entry name" value="CarD-like/TRCF_RID"/>
</dbReference>
<dbReference type="SMART" id="SM01058">
    <property type="entry name" value="CarD_TRCF"/>
    <property type="match status" value="1"/>
</dbReference>
<dbReference type="Pfam" id="PF00270">
    <property type="entry name" value="DEAD"/>
    <property type="match status" value="1"/>
</dbReference>
<keyword evidence="4 11" id="KW-0378">Hydrolase</keyword>
<protein>
    <submittedName>
        <fullName evidence="11">Transcription-repair coupling factor, transcription-repair coupling factor (Superfamily II helicase)</fullName>
        <ecNumber evidence="11">3.6.4.-</ecNumber>
    </submittedName>
</protein>
<dbReference type="PROSITE" id="PS51192">
    <property type="entry name" value="HELICASE_ATP_BIND_1"/>
    <property type="match status" value="1"/>
</dbReference>
<dbReference type="Gene3D" id="3.30.2060.10">
    <property type="entry name" value="Penicillin-binding protein 1b domain"/>
    <property type="match status" value="1"/>
</dbReference>
<evidence type="ECO:0000256" key="7">
    <source>
        <dbReference type="ARBA" id="ARBA00023125"/>
    </source>
</evidence>
<dbReference type="SUPFAM" id="SSF52540">
    <property type="entry name" value="P-loop containing nucleoside triphosphate hydrolases"/>
    <property type="match status" value="3"/>
</dbReference>